<dbReference type="InParanoid" id="T0PJK6"/>
<dbReference type="EMBL" id="JH767267">
    <property type="protein sequence ID" value="EQC25559.1"/>
    <property type="molecule type" value="Genomic_DNA"/>
</dbReference>
<dbReference type="AlphaFoldDB" id="T0PJK6"/>
<accession>T0PJK6</accession>
<dbReference type="Proteomes" id="UP000030762">
    <property type="component" value="Unassembled WGS sequence"/>
</dbReference>
<proteinExistence type="predicted"/>
<protein>
    <submittedName>
        <fullName evidence="1">Uncharacterized protein</fullName>
    </submittedName>
</protein>
<dbReference type="VEuPathDB" id="FungiDB:SDRG_16577"/>
<evidence type="ECO:0000313" key="2">
    <source>
        <dbReference type="Proteomes" id="UP000030762"/>
    </source>
</evidence>
<dbReference type="OMA" id="HICEAYE"/>
<keyword evidence="2" id="KW-1185">Reference proteome</keyword>
<name>T0PJK6_SAPDV</name>
<sequence>MDASTYPRERLQDWDNVAAWTRTFLTVAGSIHIADYYTKPGYEDPNLVNYISVSRHAQLLQEAEAAVPRLAGSSSFVELQEQAAQRKLAVYSHYSTAIDKERAVMRASCARHAVAFLRSALHPRLHADVLHICEAYEMWQHIQTKAKQPTEPRDPSRFYDSYRKVVRLPMESIVAFTTRTEASIDAFLAQLAPVPRDTTGWDEAAYHGAIAASTSVFDQLRTVFLGHALCGQDDFKTWFDATPDCSCADIKAWAQCSSISPRTRTLAPRHAESVAPEPALELSLCTYCQKTCC</sequence>
<dbReference type="RefSeq" id="XP_008621015.1">
    <property type="nucleotide sequence ID" value="XM_008622793.1"/>
</dbReference>
<reference evidence="1 2" key="1">
    <citation type="submission" date="2012-04" db="EMBL/GenBank/DDBJ databases">
        <title>The Genome Sequence of Saprolegnia declina VS20.</title>
        <authorList>
            <consortium name="The Broad Institute Genome Sequencing Platform"/>
            <person name="Russ C."/>
            <person name="Nusbaum C."/>
            <person name="Tyler B."/>
            <person name="van West P."/>
            <person name="Dieguez-Uribeondo J."/>
            <person name="de Bruijn I."/>
            <person name="Tripathy S."/>
            <person name="Jiang R."/>
            <person name="Young S.K."/>
            <person name="Zeng Q."/>
            <person name="Gargeya S."/>
            <person name="Fitzgerald M."/>
            <person name="Haas B."/>
            <person name="Abouelleil A."/>
            <person name="Alvarado L."/>
            <person name="Arachchi H.M."/>
            <person name="Berlin A."/>
            <person name="Chapman S.B."/>
            <person name="Goldberg J."/>
            <person name="Griggs A."/>
            <person name="Gujja S."/>
            <person name="Hansen M."/>
            <person name="Howarth C."/>
            <person name="Imamovic A."/>
            <person name="Larimer J."/>
            <person name="McCowen C."/>
            <person name="Montmayeur A."/>
            <person name="Murphy C."/>
            <person name="Neiman D."/>
            <person name="Pearson M."/>
            <person name="Priest M."/>
            <person name="Roberts A."/>
            <person name="Saif S."/>
            <person name="Shea T."/>
            <person name="Sisk P."/>
            <person name="Sykes S."/>
            <person name="Wortman J."/>
            <person name="Nusbaum C."/>
            <person name="Birren B."/>
        </authorList>
    </citation>
    <scope>NUCLEOTIDE SEQUENCE [LARGE SCALE GENOMIC DNA]</scope>
    <source>
        <strain evidence="1 2">VS20</strain>
    </source>
</reference>
<evidence type="ECO:0000313" key="1">
    <source>
        <dbReference type="EMBL" id="EQC25559.1"/>
    </source>
</evidence>
<dbReference type="OrthoDB" id="10633307at2759"/>
<organism evidence="1 2">
    <name type="scientific">Saprolegnia diclina (strain VS20)</name>
    <dbReference type="NCBI Taxonomy" id="1156394"/>
    <lineage>
        <taxon>Eukaryota</taxon>
        <taxon>Sar</taxon>
        <taxon>Stramenopiles</taxon>
        <taxon>Oomycota</taxon>
        <taxon>Saprolegniomycetes</taxon>
        <taxon>Saprolegniales</taxon>
        <taxon>Saprolegniaceae</taxon>
        <taxon>Saprolegnia</taxon>
    </lineage>
</organism>
<dbReference type="GeneID" id="19957304"/>
<gene>
    <name evidence="1" type="ORF">SDRG_16577</name>
</gene>